<dbReference type="InterPro" id="IPR036769">
    <property type="entry name" value="Ribosomal_uL11_C_sf"/>
</dbReference>
<organism evidence="1 2">
    <name type="scientific">Zingiber officinale</name>
    <name type="common">Ginger</name>
    <name type="synonym">Amomum zingiber</name>
    <dbReference type="NCBI Taxonomy" id="94328"/>
    <lineage>
        <taxon>Eukaryota</taxon>
        <taxon>Viridiplantae</taxon>
        <taxon>Streptophyta</taxon>
        <taxon>Embryophyta</taxon>
        <taxon>Tracheophyta</taxon>
        <taxon>Spermatophyta</taxon>
        <taxon>Magnoliopsida</taxon>
        <taxon>Liliopsida</taxon>
        <taxon>Zingiberales</taxon>
        <taxon>Zingiberaceae</taxon>
        <taxon>Zingiber</taxon>
    </lineage>
</organism>
<evidence type="ECO:0000313" key="2">
    <source>
        <dbReference type="Proteomes" id="UP000734854"/>
    </source>
</evidence>
<reference evidence="1 2" key="1">
    <citation type="submission" date="2020-08" db="EMBL/GenBank/DDBJ databases">
        <title>Plant Genome Project.</title>
        <authorList>
            <person name="Zhang R.-G."/>
        </authorList>
    </citation>
    <scope>NUCLEOTIDE SEQUENCE [LARGE SCALE GENOMIC DNA]</scope>
    <source>
        <tissue evidence="1">Rhizome</tissue>
    </source>
</reference>
<dbReference type="AlphaFoldDB" id="A0A8J5CDW7"/>
<dbReference type="SUPFAM" id="SSF46906">
    <property type="entry name" value="Ribosomal protein L11, C-terminal domain"/>
    <property type="match status" value="1"/>
</dbReference>
<comment type="caution">
    <text evidence="1">The sequence shown here is derived from an EMBL/GenBank/DDBJ whole genome shotgun (WGS) entry which is preliminary data.</text>
</comment>
<dbReference type="Proteomes" id="UP000734854">
    <property type="component" value="Unassembled WGS sequence"/>
</dbReference>
<accession>A0A8J5CDW7</accession>
<gene>
    <name evidence="1" type="ORF">ZIOFF_069936</name>
</gene>
<name>A0A8J5CDW7_ZINOF</name>
<dbReference type="Gene3D" id="1.10.10.250">
    <property type="entry name" value="Ribosomal protein L11, C-terminal domain"/>
    <property type="match status" value="1"/>
</dbReference>
<proteinExistence type="predicted"/>
<sequence length="91" mass="10220">MHPRSMAKDLSSTVKEILGTCVFVGCTVNGTDPKDLQQEISDGEVEVPLEFRYFSKLSGKLRNLDSCDGVYLSYLFSNQDNPICFEKDSDF</sequence>
<protein>
    <submittedName>
        <fullName evidence="1">Uncharacterized protein</fullName>
    </submittedName>
</protein>
<dbReference type="EMBL" id="JACMSC010000020">
    <property type="protein sequence ID" value="KAG6472472.1"/>
    <property type="molecule type" value="Genomic_DNA"/>
</dbReference>
<evidence type="ECO:0000313" key="1">
    <source>
        <dbReference type="EMBL" id="KAG6472472.1"/>
    </source>
</evidence>
<keyword evidence="2" id="KW-1185">Reference proteome</keyword>